<evidence type="ECO:0000256" key="4">
    <source>
        <dbReference type="ARBA" id="ARBA00022643"/>
    </source>
</evidence>
<dbReference type="PANTHER" id="PTHR10851">
    <property type="entry name" value="PYRIDOXINE-5-PHOSPHATE OXIDASE"/>
    <property type="match status" value="1"/>
</dbReference>
<evidence type="ECO:0000313" key="8">
    <source>
        <dbReference type="EMBL" id="GID80934.1"/>
    </source>
</evidence>
<dbReference type="SUPFAM" id="SSF50475">
    <property type="entry name" value="FMN-binding split barrel"/>
    <property type="match status" value="1"/>
</dbReference>
<dbReference type="PANTHER" id="PTHR10851:SF0">
    <property type="entry name" value="PYRIDOXINE-5'-PHOSPHATE OXIDASE"/>
    <property type="match status" value="1"/>
</dbReference>
<keyword evidence="4" id="KW-0288">FMN</keyword>
<proteinExistence type="inferred from homology"/>
<dbReference type="InterPro" id="IPR011576">
    <property type="entry name" value="Pyridox_Oxase_N"/>
</dbReference>
<evidence type="ECO:0000256" key="3">
    <source>
        <dbReference type="ARBA" id="ARBA00022630"/>
    </source>
</evidence>
<dbReference type="InterPro" id="IPR019740">
    <property type="entry name" value="Pyridox_Oxase_CS"/>
</dbReference>
<dbReference type="NCBIfam" id="NF004231">
    <property type="entry name" value="PRK05679.1"/>
    <property type="match status" value="1"/>
</dbReference>
<evidence type="ECO:0000259" key="6">
    <source>
        <dbReference type="Pfam" id="PF01243"/>
    </source>
</evidence>
<dbReference type="InterPro" id="IPR000659">
    <property type="entry name" value="Pyridox_Oxase"/>
</dbReference>
<dbReference type="PIRSF" id="PIRSF000190">
    <property type="entry name" value="Pyd_amn-ph_oxd"/>
    <property type="match status" value="1"/>
</dbReference>
<dbReference type="Pfam" id="PF01243">
    <property type="entry name" value="PNPOx_N"/>
    <property type="match status" value="1"/>
</dbReference>
<sequence length="210" mass="23171">MRDYLRRLPVFAGDLPSFDPAAAPPQPHTLFVEWLMAAVDAGVREPHAMTLSTAGPHARVLILKNVGESGWQFAAHAASPKGQELARDSAVALTFYWSLQGRQIRVRGHAHPEPAATSAADFLARPEGSRAEASLGCQSRPLTDRATLDRAVTEAGRRIAADPAFVVPEWTLYTVAAEEVEFWQADKQRKHTRLRYTRGPGGWTRTLLWP</sequence>
<gene>
    <name evidence="8" type="ORF">Ade02nite_95750</name>
</gene>
<organism evidence="8 9">
    <name type="scientific">Paractinoplanes deccanensis</name>
    <dbReference type="NCBI Taxonomy" id="113561"/>
    <lineage>
        <taxon>Bacteria</taxon>
        <taxon>Bacillati</taxon>
        <taxon>Actinomycetota</taxon>
        <taxon>Actinomycetes</taxon>
        <taxon>Micromonosporales</taxon>
        <taxon>Micromonosporaceae</taxon>
        <taxon>Paractinoplanes</taxon>
    </lineage>
</organism>
<dbReference type="EMBL" id="BOMI01000211">
    <property type="protein sequence ID" value="GID80934.1"/>
    <property type="molecule type" value="Genomic_DNA"/>
</dbReference>
<dbReference type="InterPro" id="IPR012349">
    <property type="entry name" value="Split_barrel_FMN-bd"/>
</dbReference>
<comment type="caution">
    <text evidence="8">The sequence shown here is derived from an EMBL/GenBank/DDBJ whole genome shotgun (WGS) entry which is preliminary data.</text>
</comment>
<dbReference type="Gene3D" id="2.30.110.10">
    <property type="entry name" value="Electron Transport, Fmn-binding Protein, Chain A"/>
    <property type="match status" value="1"/>
</dbReference>
<keyword evidence="9" id="KW-1185">Reference proteome</keyword>
<comment type="cofactor">
    <cofactor evidence="1">
        <name>FMN</name>
        <dbReference type="ChEBI" id="CHEBI:58210"/>
    </cofactor>
</comment>
<dbReference type="Pfam" id="PF10590">
    <property type="entry name" value="PNP_phzG_C"/>
    <property type="match status" value="1"/>
</dbReference>
<feature type="domain" description="Pyridoxine 5'-phosphate oxidase dimerisation C-terminal" evidence="7">
    <location>
        <begin position="170"/>
        <end position="210"/>
    </location>
</feature>
<comment type="similarity">
    <text evidence="2">Belongs to the pyridoxamine 5'-phosphate oxidase family.</text>
</comment>
<evidence type="ECO:0000256" key="5">
    <source>
        <dbReference type="ARBA" id="ARBA00023002"/>
    </source>
</evidence>
<dbReference type="PROSITE" id="PS01064">
    <property type="entry name" value="PYRIDOX_OXIDASE"/>
    <property type="match status" value="1"/>
</dbReference>
<evidence type="ECO:0000259" key="7">
    <source>
        <dbReference type="Pfam" id="PF10590"/>
    </source>
</evidence>
<feature type="domain" description="Pyridoxamine 5'-phosphate oxidase N-terminal" evidence="6">
    <location>
        <begin position="37"/>
        <end position="154"/>
    </location>
</feature>
<evidence type="ECO:0000256" key="1">
    <source>
        <dbReference type="ARBA" id="ARBA00001917"/>
    </source>
</evidence>
<name>A0ABQ3YLR0_9ACTN</name>
<evidence type="ECO:0000313" key="9">
    <source>
        <dbReference type="Proteomes" id="UP000609879"/>
    </source>
</evidence>
<protein>
    <submittedName>
        <fullName evidence="8">Pyridoxamine 5'-phosphate oxidase</fullName>
    </submittedName>
</protein>
<dbReference type="InterPro" id="IPR019576">
    <property type="entry name" value="Pyridoxamine_oxidase_dimer_C"/>
</dbReference>
<evidence type="ECO:0000256" key="2">
    <source>
        <dbReference type="ARBA" id="ARBA00007301"/>
    </source>
</evidence>
<keyword evidence="3" id="KW-0285">Flavoprotein</keyword>
<dbReference type="Proteomes" id="UP000609879">
    <property type="component" value="Unassembled WGS sequence"/>
</dbReference>
<accession>A0ABQ3YLR0</accession>
<reference evidence="8 9" key="1">
    <citation type="submission" date="2021-01" db="EMBL/GenBank/DDBJ databases">
        <title>Whole genome shotgun sequence of Actinoplanes deccanensis NBRC 13994.</title>
        <authorList>
            <person name="Komaki H."/>
            <person name="Tamura T."/>
        </authorList>
    </citation>
    <scope>NUCLEOTIDE SEQUENCE [LARGE SCALE GENOMIC DNA]</scope>
    <source>
        <strain evidence="8 9">NBRC 13994</strain>
    </source>
</reference>
<keyword evidence="5" id="KW-0560">Oxidoreductase</keyword>